<feature type="transmembrane region" description="Helical" evidence="6">
    <location>
        <begin position="117"/>
        <end position="138"/>
    </location>
</feature>
<comment type="caution">
    <text evidence="7">The sequence shown here is derived from an EMBL/GenBank/DDBJ whole genome shotgun (WGS) entry which is preliminary data.</text>
</comment>
<feature type="transmembrane region" description="Helical" evidence="6">
    <location>
        <begin position="306"/>
        <end position="326"/>
    </location>
</feature>
<evidence type="ECO:0000256" key="2">
    <source>
        <dbReference type="ARBA" id="ARBA00009012"/>
    </source>
</evidence>
<comment type="subcellular location">
    <subcellularLocation>
        <location evidence="1">Membrane</location>
        <topology evidence="1">Multi-pass membrane protein</topology>
    </subcellularLocation>
</comment>
<evidence type="ECO:0000256" key="4">
    <source>
        <dbReference type="ARBA" id="ARBA00022989"/>
    </source>
</evidence>
<protein>
    <submittedName>
        <fullName evidence="7">DUF92 domain-containing protein</fullName>
    </submittedName>
</protein>
<dbReference type="RefSeq" id="WP_142443754.1">
    <property type="nucleotide sequence ID" value="NZ_SESI01000002.1"/>
</dbReference>
<feature type="transmembrane region" description="Helical" evidence="6">
    <location>
        <begin position="229"/>
        <end position="258"/>
    </location>
</feature>
<proteinExistence type="inferred from homology"/>
<feature type="transmembrane region" description="Helical" evidence="6">
    <location>
        <begin position="176"/>
        <end position="193"/>
    </location>
</feature>
<evidence type="ECO:0000256" key="5">
    <source>
        <dbReference type="ARBA" id="ARBA00023136"/>
    </source>
</evidence>
<evidence type="ECO:0000256" key="6">
    <source>
        <dbReference type="SAM" id="Phobius"/>
    </source>
</evidence>
<keyword evidence="4 6" id="KW-1133">Transmembrane helix</keyword>
<dbReference type="AlphaFoldDB" id="A0A544QP03"/>
<feature type="transmembrane region" description="Helical" evidence="6">
    <location>
        <begin position="89"/>
        <end position="105"/>
    </location>
</feature>
<dbReference type="PANTHER" id="PTHR13353">
    <property type="entry name" value="TRANSMEMBRANE PROTEIN 19"/>
    <property type="match status" value="1"/>
</dbReference>
<evidence type="ECO:0000256" key="1">
    <source>
        <dbReference type="ARBA" id="ARBA00004141"/>
    </source>
</evidence>
<feature type="transmembrane region" description="Helical" evidence="6">
    <location>
        <begin position="423"/>
        <end position="443"/>
    </location>
</feature>
<dbReference type="EMBL" id="SESI01000002">
    <property type="protein sequence ID" value="TQQ80642.1"/>
    <property type="molecule type" value="Genomic_DNA"/>
</dbReference>
<feature type="transmembrane region" description="Helical" evidence="6">
    <location>
        <begin position="145"/>
        <end position="164"/>
    </location>
</feature>
<feature type="transmembrane region" description="Helical" evidence="6">
    <location>
        <begin position="200"/>
        <end position="217"/>
    </location>
</feature>
<evidence type="ECO:0000313" key="8">
    <source>
        <dbReference type="Proteomes" id="UP000315385"/>
    </source>
</evidence>
<keyword evidence="3 6" id="KW-0812">Transmembrane</keyword>
<organism evidence="7 8">
    <name type="scientific">Halonotius roseus</name>
    <dbReference type="NCBI Taxonomy" id="2511997"/>
    <lineage>
        <taxon>Archaea</taxon>
        <taxon>Methanobacteriati</taxon>
        <taxon>Methanobacteriota</taxon>
        <taxon>Stenosarchaea group</taxon>
        <taxon>Halobacteria</taxon>
        <taxon>Halobacteriales</taxon>
        <taxon>Haloferacaceae</taxon>
        <taxon>Halonotius</taxon>
    </lineage>
</organism>
<dbReference type="InterPro" id="IPR002794">
    <property type="entry name" value="DUF92_TMEM19"/>
</dbReference>
<accession>A0A544QP03</accession>
<evidence type="ECO:0000313" key="7">
    <source>
        <dbReference type="EMBL" id="TQQ80642.1"/>
    </source>
</evidence>
<dbReference type="OrthoDB" id="28948at2157"/>
<dbReference type="Proteomes" id="UP000315385">
    <property type="component" value="Unassembled WGS sequence"/>
</dbReference>
<comment type="similarity">
    <text evidence="2">Belongs to the TMEM19 family.</text>
</comment>
<feature type="transmembrane region" description="Helical" evidence="6">
    <location>
        <begin position="363"/>
        <end position="383"/>
    </location>
</feature>
<evidence type="ECO:0000256" key="3">
    <source>
        <dbReference type="ARBA" id="ARBA00022692"/>
    </source>
</evidence>
<name>A0A544QP03_9EURY</name>
<keyword evidence="5 6" id="KW-0472">Membrane</keyword>
<dbReference type="GO" id="GO:0016020">
    <property type="term" value="C:membrane"/>
    <property type="evidence" value="ECO:0007669"/>
    <property type="project" value="UniProtKB-SubCell"/>
</dbReference>
<feature type="transmembrane region" description="Helical" evidence="6">
    <location>
        <begin position="389"/>
        <end position="411"/>
    </location>
</feature>
<keyword evidence="8" id="KW-1185">Reference proteome</keyword>
<dbReference type="PANTHER" id="PTHR13353:SF5">
    <property type="entry name" value="TRANSMEMBRANE PROTEIN 19"/>
    <property type="match status" value="1"/>
</dbReference>
<gene>
    <name evidence="7" type="ORF">EWF95_09180</name>
</gene>
<sequence length="444" mass="43954">MTSRIRRAGAFALVALLSLGAPILGAATAVPFAAIGVAAAVLIDDGPLFELFARPGDRQDGRLNGLAGFGFAAAGLALLLALPQAALPAEIFVAALLVLGFGNLGTEAVRTRSNNPFLAVAGFVAGGVPAAIAGQAAVTVAVDEAIAWSAVIFLAVIGALIAALLRELLYERDDPVVVLSVGLASWFVAALVGSVPTPELIAAVVVTVVLGGISYGLGTANVSGMLTGILLGVLTIVLGGFGWFAVLIAFFAIGGLASKFRYDRKAARGVAEDNDGARGMSNVLANSGVALLAVIAAAAGELVEPAAIVSLAVPFAFAGSLATALGDTLSSEIGCLYDRPRLITTFERVDPGTDGAVTWQGELAGVVGIGIISALSAATLPLSPSGSTAGLAAAIVAVGGLVGITTDSVLGATLEGDRLGNQLVNLSATLTGGVVSVALAVALL</sequence>
<feature type="transmembrane region" description="Helical" evidence="6">
    <location>
        <begin position="279"/>
        <end position="300"/>
    </location>
</feature>
<reference evidence="7 8" key="1">
    <citation type="submission" date="2019-02" db="EMBL/GenBank/DDBJ databases">
        <title>Halonotius sp. a new haloqrchaeon isolated from saline water.</title>
        <authorList>
            <person name="Duran-Viseras A."/>
            <person name="Sanchez-Porro C."/>
            <person name="Ventosa A."/>
        </authorList>
    </citation>
    <scope>NUCLEOTIDE SEQUENCE [LARGE SCALE GENOMIC DNA]</scope>
    <source>
        <strain evidence="7 8">F9-27</strain>
    </source>
</reference>
<dbReference type="Pfam" id="PF01940">
    <property type="entry name" value="DUF92"/>
    <property type="match status" value="1"/>
</dbReference>